<dbReference type="AlphaFoldDB" id="A0A378YZY4"/>
<name>A0A378YZY4_9BURK</name>
<accession>A0A378YZY4</accession>
<sequence length="47" mass="5200">MAAAARFALALSLIVAVLAFVAWREVQSWNTCRAAHATTYCLTTWEN</sequence>
<evidence type="ECO:0000313" key="2">
    <source>
        <dbReference type="Proteomes" id="UP000254573"/>
    </source>
</evidence>
<organism evidence="1 2">
    <name type="scientific">Pandoraea pnomenusa</name>
    <dbReference type="NCBI Taxonomy" id="93220"/>
    <lineage>
        <taxon>Bacteria</taxon>
        <taxon>Pseudomonadati</taxon>
        <taxon>Pseudomonadota</taxon>
        <taxon>Betaproteobacteria</taxon>
        <taxon>Burkholderiales</taxon>
        <taxon>Burkholderiaceae</taxon>
        <taxon>Pandoraea</taxon>
    </lineage>
</organism>
<dbReference type="RefSeq" id="WP_155765755.1">
    <property type="nucleotide sequence ID" value="NZ_CP009553.3"/>
</dbReference>
<dbReference type="EMBL" id="UGSG01000001">
    <property type="protein sequence ID" value="SUA81971.1"/>
    <property type="molecule type" value="Genomic_DNA"/>
</dbReference>
<dbReference type="Proteomes" id="UP000254573">
    <property type="component" value="Unassembled WGS sequence"/>
</dbReference>
<evidence type="ECO:0000313" key="1">
    <source>
        <dbReference type="EMBL" id="SUA81971.1"/>
    </source>
</evidence>
<proteinExistence type="predicted"/>
<gene>
    <name evidence="1" type="ORF">NCTC13160_04845</name>
</gene>
<reference evidence="1 2" key="1">
    <citation type="submission" date="2018-06" db="EMBL/GenBank/DDBJ databases">
        <authorList>
            <consortium name="Pathogen Informatics"/>
            <person name="Doyle S."/>
        </authorList>
    </citation>
    <scope>NUCLEOTIDE SEQUENCE [LARGE SCALE GENOMIC DNA]</scope>
    <source>
        <strain evidence="1 2">NCTC13160</strain>
    </source>
</reference>
<protein>
    <submittedName>
        <fullName evidence="1">Uncharacterized protein</fullName>
    </submittedName>
</protein>